<proteinExistence type="predicted"/>
<feature type="transmembrane region" description="Helical" evidence="1">
    <location>
        <begin position="31"/>
        <end position="52"/>
    </location>
</feature>
<protein>
    <recommendedName>
        <fullName evidence="4">YcxB family protein</fullName>
    </recommendedName>
</protein>
<evidence type="ECO:0008006" key="4">
    <source>
        <dbReference type="Google" id="ProtNLM"/>
    </source>
</evidence>
<dbReference type="RefSeq" id="WP_149833218.1">
    <property type="nucleotide sequence ID" value="NZ_VUNZ01000001.1"/>
</dbReference>
<organism evidence="2 3">
    <name type="scientific">Chryseobacterium sediminis</name>
    <dbReference type="NCBI Taxonomy" id="1679494"/>
    <lineage>
        <taxon>Bacteria</taxon>
        <taxon>Pseudomonadati</taxon>
        <taxon>Bacteroidota</taxon>
        <taxon>Flavobacteriia</taxon>
        <taxon>Flavobacteriales</taxon>
        <taxon>Weeksellaceae</taxon>
        <taxon>Chryseobacterium group</taxon>
        <taxon>Chryseobacterium</taxon>
    </lineage>
</organism>
<evidence type="ECO:0000313" key="2">
    <source>
        <dbReference type="EMBL" id="KAA2224257.1"/>
    </source>
</evidence>
<dbReference type="Proteomes" id="UP000323082">
    <property type="component" value="Unassembled WGS sequence"/>
</dbReference>
<dbReference type="OrthoDB" id="1248589at2"/>
<accession>A0A5B2UD53</accession>
<gene>
    <name evidence="2" type="ORF">FW780_08660</name>
</gene>
<reference evidence="2 3" key="1">
    <citation type="journal article" date="2015" name="Int. J. Syst. Evol. Microbiol.">
        <title>Chryseobacterium sediminis sp. nov., isolated from a river sediment.</title>
        <authorList>
            <person name="Kampfer P."/>
            <person name="Busse H.J."/>
            <person name="McInroy J.A."/>
            <person name="Glaeser S.P."/>
        </authorList>
    </citation>
    <scope>NUCLEOTIDE SEQUENCE [LARGE SCALE GENOMIC DNA]</scope>
    <source>
        <strain evidence="2 3">IMT-174</strain>
    </source>
</reference>
<dbReference type="EMBL" id="VUNZ01000001">
    <property type="protein sequence ID" value="KAA2224257.1"/>
    <property type="molecule type" value="Genomic_DNA"/>
</dbReference>
<dbReference type="AlphaFoldDB" id="A0A5B2UD53"/>
<evidence type="ECO:0000256" key="1">
    <source>
        <dbReference type="SAM" id="Phobius"/>
    </source>
</evidence>
<evidence type="ECO:0000313" key="3">
    <source>
        <dbReference type="Proteomes" id="UP000323082"/>
    </source>
</evidence>
<keyword evidence="1" id="KW-0472">Membrane</keyword>
<comment type="caution">
    <text evidence="2">The sequence shown here is derived from an EMBL/GenBank/DDBJ whole genome shotgun (WGS) entry which is preliminary data.</text>
</comment>
<keyword evidence="1" id="KW-1133">Transmembrane helix</keyword>
<sequence length="198" mass="23239">MRSLKNLRIIESIQSKKLVFEESSYDKFETISIYFGFSALAGASLLFLRGITTSLNNSFEYLILIGLFLFSVYVLYCKYTEKHLKEINFDIPKEEAKNRIIEYGKKHHYRISNVSGNLIFLNEPSDIYSLGKDYEQTTIIFFKDNAILYTLIKEGSRSNFTVLLSQHLTKSDFKKILQPKYREPIKRETYFNSFFHGL</sequence>
<keyword evidence="1" id="KW-0812">Transmembrane</keyword>
<feature type="transmembrane region" description="Helical" evidence="1">
    <location>
        <begin position="58"/>
        <end position="76"/>
    </location>
</feature>
<name>A0A5B2UD53_9FLAO</name>